<evidence type="ECO:0000256" key="1">
    <source>
        <dbReference type="SAM" id="MobiDB-lite"/>
    </source>
</evidence>
<dbReference type="PRINTS" id="PR00625">
    <property type="entry name" value="JDOMAIN"/>
</dbReference>
<feature type="region of interest" description="Disordered" evidence="1">
    <location>
        <begin position="34"/>
        <end position="66"/>
    </location>
</feature>
<dbReference type="CDD" id="cd06257">
    <property type="entry name" value="DnaJ"/>
    <property type="match status" value="1"/>
</dbReference>
<dbReference type="Proteomes" id="UP000067476">
    <property type="component" value="Chromosome"/>
</dbReference>
<evidence type="ECO:0000313" key="4">
    <source>
        <dbReference type="EMBL" id="AKX33824.1"/>
    </source>
</evidence>
<dbReference type="InterPro" id="IPR050817">
    <property type="entry name" value="DjlA_DnaK_co-chaperone"/>
</dbReference>
<feature type="compositionally biased region" description="Polar residues" evidence="1">
    <location>
        <begin position="54"/>
        <end position="66"/>
    </location>
</feature>
<dbReference type="EMBL" id="CP012357">
    <property type="protein sequence ID" value="AKX33824.1"/>
    <property type="molecule type" value="Genomic_DNA"/>
</dbReference>
<dbReference type="SMART" id="SM00271">
    <property type="entry name" value="DnaJ"/>
    <property type="match status" value="1"/>
</dbReference>
<keyword evidence="2" id="KW-0472">Membrane</keyword>
<accession>A0A0K1W0J4</accession>
<keyword evidence="2" id="KW-0812">Transmembrane</keyword>
<feature type="domain" description="J" evidence="3">
    <location>
        <begin position="74"/>
        <end position="131"/>
    </location>
</feature>
<keyword evidence="2" id="KW-1133">Transmembrane helix</keyword>
<evidence type="ECO:0000256" key="2">
    <source>
        <dbReference type="SAM" id="Phobius"/>
    </source>
</evidence>
<feature type="transmembrane region" description="Helical" evidence="2">
    <location>
        <begin position="6"/>
        <end position="25"/>
    </location>
</feature>
<dbReference type="KEGG" id="sll:SLITO_v1c01580"/>
<sequence length="132" mass="15259">MDELLRIIGKLFYFIFIVFLIDTLFGMGSRKRRAKNVNEGPSSSQHNSYEDYSHTNQQESNYNDTFQKPSQLDEAYKVLGLDKNASLTVVKKKYIELAKKYHPDKNKGNLEAQAKMTQINNAYDTIMSHKSN</sequence>
<dbReference type="RefSeq" id="WP_075057921.1">
    <property type="nucleotide sequence ID" value="NZ_CP012357.1"/>
</dbReference>
<keyword evidence="5" id="KW-1185">Reference proteome</keyword>
<dbReference type="PROSITE" id="PS50076">
    <property type="entry name" value="DNAJ_2"/>
    <property type="match status" value="1"/>
</dbReference>
<proteinExistence type="predicted"/>
<reference evidence="4 5" key="1">
    <citation type="journal article" date="2015" name="Genome Announc.">
        <title>Complete Genome Sequence of Spiroplasma litorale TN-1T (DSM 21781), a Bacterium Isolated from a Green-Eyed Horsefly (Tabanus nigrovittatus).</title>
        <authorList>
            <person name="Lo W.S."/>
            <person name="Lai Y.C."/>
            <person name="Lien Y.W."/>
            <person name="Wang T.H."/>
            <person name="Kuo C.H."/>
        </authorList>
    </citation>
    <scope>NUCLEOTIDE SEQUENCE [LARGE SCALE GENOMIC DNA]</scope>
    <source>
        <strain evidence="4 5">TN-1</strain>
    </source>
</reference>
<dbReference type="InterPro" id="IPR001623">
    <property type="entry name" value="DnaJ_domain"/>
</dbReference>
<dbReference type="InterPro" id="IPR036869">
    <property type="entry name" value="J_dom_sf"/>
</dbReference>
<gene>
    <name evidence="4" type="ORF">SLITO_v1c01580</name>
</gene>
<dbReference type="Pfam" id="PF00226">
    <property type="entry name" value="DnaJ"/>
    <property type="match status" value="1"/>
</dbReference>
<dbReference type="Gene3D" id="1.10.287.110">
    <property type="entry name" value="DnaJ domain"/>
    <property type="match status" value="1"/>
</dbReference>
<dbReference type="PANTHER" id="PTHR24074">
    <property type="entry name" value="CO-CHAPERONE PROTEIN DJLA"/>
    <property type="match status" value="1"/>
</dbReference>
<evidence type="ECO:0000259" key="3">
    <source>
        <dbReference type="PROSITE" id="PS50076"/>
    </source>
</evidence>
<dbReference type="SUPFAM" id="SSF46565">
    <property type="entry name" value="Chaperone J-domain"/>
    <property type="match status" value="1"/>
</dbReference>
<organism evidence="4 5">
    <name type="scientific">Spiroplasma litorale</name>
    <dbReference type="NCBI Taxonomy" id="216942"/>
    <lineage>
        <taxon>Bacteria</taxon>
        <taxon>Bacillati</taxon>
        <taxon>Mycoplasmatota</taxon>
        <taxon>Mollicutes</taxon>
        <taxon>Entomoplasmatales</taxon>
        <taxon>Spiroplasmataceae</taxon>
        <taxon>Spiroplasma</taxon>
    </lineage>
</organism>
<protein>
    <recommendedName>
        <fullName evidence="3">J domain-containing protein</fullName>
    </recommendedName>
</protein>
<evidence type="ECO:0000313" key="5">
    <source>
        <dbReference type="Proteomes" id="UP000067476"/>
    </source>
</evidence>
<dbReference type="AlphaFoldDB" id="A0A0K1W0J4"/>
<dbReference type="PATRIC" id="fig|216942.3.peg.158"/>
<name>A0A0K1W0J4_9MOLU</name>
<dbReference type="OrthoDB" id="9779889at2"/>
<dbReference type="STRING" id="216942.SLITO_v1c01580"/>